<dbReference type="GO" id="GO:0016787">
    <property type="term" value="F:hydrolase activity"/>
    <property type="evidence" value="ECO:0007669"/>
    <property type="project" value="UniProtKB-KW"/>
</dbReference>
<keyword evidence="1" id="KW-0732">Signal</keyword>
<dbReference type="InterPro" id="IPR052897">
    <property type="entry name" value="Sec-Metab_Biosynth_Hydrolase"/>
</dbReference>
<dbReference type="Pfam" id="PF12697">
    <property type="entry name" value="Abhydrolase_6"/>
    <property type="match status" value="1"/>
</dbReference>
<reference evidence="4" key="1">
    <citation type="journal article" date="2019" name="Int. J. Syst. Evol. Microbiol.">
        <title>The Global Catalogue of Microorganisms (GCM) 10K type strain sequencing project: providing services to taxonomists for standard genome sequencing and annotation.</title>
        <authorList>
            <consortium name="The Broad Institute Genomics Platform"/>
            <consortium name="The Broad Institute Genome Sequencing Center for Infectious Disease"/>
            <person name="Wu L."/>
            <person name="Ma J."/>
        </authorList>
    </citation>
    <scope>NUCLEOTIDE SEQUENCE [LARGE SCALE GENOMIC DNA]</scope>
    <source>
        <strain evidence="4">JCM 16578</strain>
    </source>
</reference>
<evidence type="ECO:0000259" key="2">
    <source>
        <dbReference type="Pfam" id="PF12697"/>
    </source>
</evidence>
<evidence type="ECO:0000313" key="3">
    <source>
        <dbReference type="EMBL" id="GAA3895963.1"/>
    </source>
</evidence>
<feature type="chain" id="PRO_5046068450" evidence="1">
    <location>
        <begin position="20"/>
        <end position="288"/>
    </location>
</feature>
<sequence>MFKRPVRLAVLGAAGLALAAGLATTASADPTHHAGHGAGHHHTAAKPTVVLVHGAWADSSGWSGVVKRLQADGYPVTAPANPLRGLTSDSAYLADYLKTIHGPIILVGHSYGGAVITNAATGNPNVKALVYIAAFAPDKGESAAALSVKFPGSHLSDDPDAPLPTALNAVPFTQPDGSTGTDLYLKPDKFRDVFLSNRLSKAEAAELAATQRPASAEALGEPSGTPAWKTIPSWYLVARADHAIPAAAERFMASRAHAHTTEVDAPHGVQLTNPGTVTKLVERAATAK</sequence>
<dbReference type="InterPro" id="IPR029058">
    <property type="entry name" value="AB_hydrolase_fold"/>
</dbReference>
<protein>
    <submittedName>
        <fullName evidence="3">Alpha/beta hydrolase</fullName>
    </submittedName>
</protein>
<feature type="signal peptide" evidence="1">
    <location>
        <begin position="1"/>
        <end position="19"/>
    </location>
</feature>
<name>A0ABP7LAC8_9ACTN</name>
<comment type="caution">
    <text evidence="3">The sequence shown here is derived from an EMBL/GenBank/DDBJ whole genome shotgun (WGS) entry which is preliminary data.</text>
</comment>
<dbReference type="InterPro" id="IPR000073">
    <property type="entry name" value="AB_hydrolase_1"/>
</dbReference>
<dbReference type="Proteomes" id="UP001501563">
    <property type="component" value="Unassembled WGS sequence"/>
</dbReference>
<gene>
    <name evidence="3" type="ORF">GCM10022207_75270</name>
</gene>
<keyword evidence="3" id="KW-0378">Hydrolase</keyword>
<accession>A0ABP7LAC8</accession>
<dbReference type="SUPFAM" id="SSF53474">
    <property type="entry name" value="alpha/beta-Hydrolases"/>
    <property type="match status" value="1"/>
</dbReference>
<dbReference type="EMBL" id="BAAAZA010000035">
    <property type="protein sequence ID" value="GAA3895963.1"/>
    <property type="molecule type" value="Genomic_DNA"/>
</dbReference>
<organism evidence="3 4">
    <name type="scientific">Streptomyces lannensis</name>
    <dbReference type="NCBI Taxonomy" id="766498"/>
    <lineage>
        <taxon>Bacteria</taxon>
        <taxon>Bacillati</taxon>
        <taxon>Actinomycetota</taxon>
        <taxon>Actinomycetes</taxon>
        <taxon>Kitasatosporales</taxon>
        <taxon>Streptomycetaceae</taxon>
        <taxon>Streptomyces</taxon>
    </lineage>
</organism>
<evidence type="ECO:0000256" key="1">
    <source>
        <dbReference type="SAM" id="SignalP"/>
    </source>
</evidence>
<evidence type="ECO:0000313" key="4">
    <source>
        <dbReference type="Proteomes" id="UP001501563"/>
    </source>
</evidence>
<dbReference type="PANTHER" id="PTHR37017:SF11">
    <property type="entry name" value="ESTERASE_LIPASE_THIOESTERASE DOMAIN-CONTAINING PROTEIN"/>
    <property type="match status" value="1"/>
</dbReference>
<dbReference type="PANTHER" id="PTHR37017">
    <property type="entry name" value="AB HYDROLASE-1 DOMAIN-CONTAINING PROTEIN-RELATED"/>
    <property type="match status" value="1"/>
</dbReference>
<dbReference type="Gene3D" id="3.40.50.1820">
    <property type="entry name" value="alpha/beta hydrolase"/>
    <property type="match status" value="1"/>
</dbReference>
<proteinExistence type="predicted"/>
<keyword evidence="4" id="KW-1185">Reference proteome</keyword>
<feature type="domain" description="AB hydrolase-1" evidence="2">
    <location>
        <begin position="49"/>
        <end position="276"/>
    </location>
</feature>